<evidence type="ECO:0000313" key="2">
    <source>
        <dbReference type="Proteomes" id="UP001604336"/>
    </source>
</evidence>
<evidence type="ECO:0000313" key="1">
    <source>
        <dbReference type="EMBL" id="KAL2455058.1"/>
    </source>
</evidence>
<keyword evidence="2" id="KW-1185">Reference proteome</keyword>
<organism evidence="1 2">
    <name type="scientific">Abeliophyllum distichum</name>
    <dbReference type="NCBI Taxonomy" id="126358"/>
    <lineage>
        <taxon>Eukaryota</taxon>
        <taxon>Viridiplantae</taxon>
        <taxon>Streptophyta</taxon>
        <taxon>Embryophyta</taxon>
        <taxon>Tracheophyta</taxon>
        <taxon>Spermatophyta</taxon>
        <taxon>Magnoliopsida</taxon>
        <taxon>eudicotyledons</taxon>
        <taxon>Gunneridae</taxon>
        <taxon>Pentapetalae</taxon>
        <taxon>asterids</taxon>
        <taxon>lamiids</taxon>
        <taxon>Lamiales</taxon>
        <taxon>Oleaceae</taxon>
        <taxon>Forsythieae</taxon>
        <taxon>Abeliophyllum</taxon>
    </lineage>
</organism>
<sequence>MQFVSRSSAWYPEKKGNFSCTVISSGEIPSFLHRNLISRLIKLVTTLVPVIVVEAWRKSNRFGEDGLSRYLTFRVPLQTEFQSHEPENMDVWIIEEQIHGSHCLFSSIRSS</sequence>
<comment type="caution">
    <text evidence="1">The sequence shown here is derived from an EMBL/GenBank/DDBJ whole genome shotgun (WGS) entry which is preliminary data.</text>
</comment>
<accession>A0ABD1NTW7</accession>
<name>A0ABD1NTW7_9LAMI</name>
<proteinExistence type="predicted"/>
<reference evidence="2" key="1">
    <citation type="submission" date="2024-07" db="EMBL/GenBank/DDBJ databases">
        <title>Two chromosome-level genome assemblies of Korean endemic species Abeliophyllum distichum and Forsythia ovata (Oleaceae).</title>
        <authorList>
            <person name="Jang H."/>
        </authorList>
    </citation>
    <scope>NUCLEOTIDE SEQUENCE [LARGE SCALE GENOMIC DNA]</scope>
</reference>
<dbReference type="AlphaFoldDB" id="A0ABD1NTW7"/>
<dbReference type="EMBL" id="JBFOLK010000222">
    <property type="protein sequence ID" value="KAL2455058.1"/>
    <property type="molecule type" value="Genomic_DNA"/>
</dbReference>
<gene>
    <name evidence="1" type="ORF">Adt_47469</name>
</gene>
<protein>
    <submittedName>
        <fullName evidence="1">Uncharacterized protein</fullName>
    </submittedName>
</protein>
<dbReference type="Proteomes" id="UP001604336">
    <property type="component" value="Unassembled WGS sequence"/>
</dbReference>